<dbReference type="GO" id="GO:0005886">
    <property type="term" value="C:plasma membrane"/>
    <property type="evidence" value="ECO:0007669"/>
    <property type="project" value="TreeGrafter"/>
</dbReference>
<dbReference type="PANTHER" id="PTHR11048">
    <property type="entry name" value="PRENYLTRANSFERASES"/>
    <property type="match status" value="1"/>
</dbReference>
<dbReference type="InterPro" id="IPR044878">
    <property type="entry name" value="UbiA_sf"/>
</dbReference>
<dbReference type="Pfam" id="PF01040">
    <property type="entry name" value="UbiA"/>
    <property type="match status" value="1"/>
</dbReference>
<comment type="subcellular location">
    <subcellularLocation>
        <location evidence="2">Membrane</location>
        <topology evidence="2">Multi-pass membrane protein</topology>
    </subcellularLocation>
</comment>
<dbReference type="AlphaFoldDB" id="A0A1I3MVA5"/>
<evidence type="ECO:0000256" key="5">
    <source>
        <dbReference type="ARBA" id="ARBA00022692"/>
    </source>
</evidence>
<sequence>MAVRERLVTFYGFSRGTQALLSVAQPLTVALLAPGHPPVWRFVVLAFASLAAFASVIALNDLLDTGLDRQRRGELDLPDIESAGGRHPLAQGRLSLRAGVAWVAALGLLTVVLLALLGRVCVALFLVAAVLEVAYCLLATATCGKTVVSGIMVAGGGWVGWFAMTGEFDPLRLGLVALWLASWEIGGRNIPNDLADVDEDARLGIRTVPVVFGARTAAAVAAAALTVAAAAVLALLCYAEIGPLGIAGAVLALGYTVFVPARRLLRRPDAAGALAAFNRASFHPPVILLVTVVFTSA</sequence>
<proteinExistence type="inferred from homology"/>
<comment type="cofactor">
    <cofactor evidence="1">
        <name>Mg(2+)</name>
        <dbReference type="ChEBI" id="CHEBI:18420"/>
    </cofactor>
</comment>
<feature type="transmembrane region" description="Helical" evidence="8">
    <location>
        <begin position="12"/>
        <end position="33"/>
    </location>
</feature>
<evidence type="ECO:0000256" key="8">
    <source>
        <dbReference type="SAM" id="Phobius"/>
    </source>
</evidence>
<reference evidence="9 10" key="1">
    <citation type="submission" date="2016-10" db="EMBL/GenBank/DDBJ databases">
        <authorList>
            <person name="de Groot N.N."/>
        </authorList>
    </citation>
    <scope>NUCLEOTIDE SEQUENCE [LARGE SCALE GENOMIC DNA]</scope>
    <source>
        <strain evidence="9 10">DSM 44468</strain>
    </source>
</reference>
<feature type="transmembrane region" description="Helical" evidence="8">
    <location>
        <begin position="39"/>
        <end position="63"/>
    </location>
</feature>
<dbReference type="EMBL" id="FORP01000002">
    <property type="protein sequence ID" value="SFJ00933.1"/>
    <property type="molecule type" value="Genomic_DNA"/>
</dbReference>
<evidence type="ECO:0000256" key="3">
    <source>
        <dbReference type="ARBA" id="ARBA00005985"/>
    </source>
</evidence>
<feature type="transmembrane region" description="Helical" evidence="8">
    <location>
        <begin position="94"/>
        <end position="116"/>
    </location>
</feature>
<evidence type="ECO:0000256" key="7">
    <source>
        <dbReference type="ARBA" id="ARBA00023136"/>
    </source>
</evidence>
<dbReference type="GO" id="GO:0016765">
    <property type="term" value="F:transferase activity, transferring alkyl or aryl (other than methyl) groups"/>
    <property type="evidence" value="ECO:0007669"/>
    <property type="project" value="InterPro"/>
</dbReference>
<keyword evidence="7 8" id="KW-0472">Membrane</keyword>
<dbReference type="PANTHER" id="PTHR11048:SF28">
    <property type="entry name" value="4-HYDROXYBENZOATE POLYPRENYLTRANSFERASE, MITOCHONDRIAL"/>
    <property type="match status" value="1"/>
</dbReference>
<evidence type="ECO:0000256" key="1">
    <source>
        <dbReference type="ARBA" id="ARBA00001946"/>
    </source>
</evidence>
<evidence type="ECO:0000313" key="10">
    <source>
        <dbReference type="Proteomes" id="UP000199025"/>
    </source>
</evidence>
<protein>
    <submittedName>
        <fullName evidence="9">4-hydroxybenzoate polyprenyltransferase</fullName>
    </submittedName>
</protein>
<evidence type="ECO:0000256" key="2">
    <source>
        <dbReference type="ARBA" id="ARBA00004141"/>
    </source>
</evidence>
<feature type="transmembrane region" description="Helical" evidence="8">
    <location>
        <begin position="122"/>
        <end position="140"/>
    </location>
</feature>
<dbReference type="Proteomes" id="UP000199025">
    <property type="component" value="Unassembled WGS sequence"/>
</dbReference>
<dbReference type="InterPro" id="IPR000537">
    <property type="entry name" value="UbiA_prenyltransferase"/>
</dbReference>
<keyword evidence="4 9" id="KW-0808">Transferase</keyword>
<dbReference type="Gene3D" id="1.20.120.1780">
    <property type="entry name" value="UbiA prenyltransferase"/>
    <property type="match status" value="1"/>
</dbReference>
<keyword evidence="6 8" id="KW-1133">Transmembrane helix</keyword>
<accession>A0A1I3MVA5</accession>
<evidence type="ECO:0000256" key="6">
    <source>
        <dbReference type="ARBA" id="ARBA00022989"/>
    </source>
</evidence>
<keyword evidence="10" id="KW-1185">Reference proteome</keyword>
<evidence type="ECO:0000256" key="4">
    <source>
        <dbReference type="ARBA" id="ARBA00022679"/>
    </source>
</evidence>
<organism evidence="9 10">
    <name type="scientific">Amycolatopsis sacchari</name>
    <dbReference type="NCBI Taxonomy" id="115433"/>
    <lineage>
        <taxon>Bacteria</taxon>
        <taxon>Bacillati</taxon>
        <taxon>Actinomycetota</taxon>
        <taxon>Actinomycetes</taxon>
        <taxon>Pseudonocardiales</taxon>
        <taxon>Pseudonocardiaceae</taxon>
        <taxon>Amycolatopsis</taxon>
    </lineage>
</organism>
<dbReference type="RefSeq" id="WP_091504771.1">
    <property type="nucleotide sequence ID" value="NZ_FORP01000002.1"/>
</dbReference>
<dbReference type="OrthoDB" id="4687096at2"/>
<feature type="transmembrane region" description="Helical" evidence="8">
    <location>
        <begin position="147"/>
        <end position="164"/>
    </location>
</feature>
<name>A0A1I3MVA5_9PSEU</name>
<dbReference type="STRING" id="115433.SAMN05421835_102489"/>
<comment type="similarity">
    <text evidence="3">Belongs to the UbiA prenyltransferase family.</text>
</comment>
<dbReference type="InterPro" id="IPR039653">
    <property type="entry name" value="Prenyltransferase"/>
</dbReference>
<dbReference type="Gene3D" id="1.10.357.140">
    <property type="entry name" value="UbiA prenyltransferase"/>
    <property type="match status" value="1"/>
</dbReference>
<feature type="transmembrane region" description="Helical" evidence="8">
    <location>
        <begin position="208"/>
        <end position="235"/>
    </location>
</feature>
<feature type="transmembrane region" description="Helical" evidence="8">
    <location>
        <begin position="241"/>
        <end position="259"/>
    </location>
</feature>
<evidence type="ECO:0000313" key="9">
    <source>
        <dbReference type="EMBL" id="SFJ00933.1"/>
    </source>
</evidence>
<gene>
    <name evidence="9" type="ORF">SAMN05421835_102489</name>
</gene>
<keyword evidence="5 8" id="KW-0812">Transmembrane</keyword>